<sequence>MNPKVDAFVAQAKRWRGELEALRQILLEFPLTEEIKWGKPCYVFNNTNLFILAETKEYCILALFNGALLKDPMGLLVRPGENTQAGRQLCFNEVSQINKLSSTIRDYIGESIEAEKAGLKLPKLGALVLVEELAQKLDKSPALKAAFHSLTPGRQRAYNLFFSAPKQSQTRLNRIEKSTAQILAGKGLNDR</sequence>
<dbReference type="InterPro" id="IPR014922">
    <property type="entry name" value="YdhG-like"/>
</dbReference>
<dbReference type="PIRSF" id="PIRSF021308">
    <property type="entry name" value="UCP021308"/>
    <property type="match status" value="1"/>
</dbReference>
<evidence type="ECO:0000313" key="3">
    <source>
        <dbReference type="Proteomes" id="UP000178449"/>
    </source>
</evidence>
<protein>
    <recommendedName>
        <fullName evidence="1">YdhG-like domain-containing protein</fullName>
    </recommendedName>
</protein>
<reference evidence="2 3" key="1">
    <citation type="journal article" date="2016" name="Nat. Commun.">
        <title>Thousands of microbial genomes shed light on interconnected biogeochemical processes in an aquifer system.</title>
        <authorList>
            <person name="Anantharaman K."/>
            <person name="Brown C.T."/>
            <person name="Hug L.A."/>
            <person name="Sharon I."/>
            <person name="Castelle C.J."/>
            <person name="Probst A.J."/>
            <person name="Thomas B.C."/>
            <person name="Singh A."/>
            <person name="Wilkins M.J."/>
            <person name="Karaoz U."/>
            <person name="Brodie E.L."/>
            <person name="Williams K.H."/>
            <person name="Hubbard S.S."/>
            <person name="Banfield J.F."/>
        </authorList>
    </citation>
    <scope>NUCLEOTIDE SEQUENCE [LARGE SCALE GENOMIC DNA]</scope>
</reference>
<dbReference type="SUPFAM" id="SSF159888">
    <property type="entry name" value="YdhG-like"/>
    <property type="match status" value="1"/>
</dbReference>
<gene>
    <name evidence="2" type="ORF">A2527_06690</name>
</gene>
<accession>A0A1F6GBM5</accession>
<dbReference type="Proteomes" id="UP000178449">
    <property type="component" value="Unassembled WGS sequence"/>
</dbReference>
<dbReference type="EMBL" id="MFNE01000021">
    <property type="protein sequence ID" value="OGG95512.1"/>
    <property type="molecule type" value="Genomic_DNA"/>
</dbReference>
<dbReference type="Pfam" id="PF13376">
    <property type="entry name" value="OmdA"/>
    <property type="match status" value="1"/>
</dbReference>
<feature type="domain" description="YdhG-like" evidence="1">
    <location>
        <begin position="15"/>
        <end position="112"/>
    </location>
</feature>
<dbReference type="Gene3D" id="3.90.1150.200">
    <property type="match status" value="1"/>
</dbReference>
<comment type="caution">
    <text evidence="2">The sequence shown here is derived from an EMBL/GenBank/DDBJ whole genome shotgun (WGS) entry which is preliminary data.</text>
</comment>
<dbReference type="AlphaFoldDB" id="A0A1F6GBM5"/>
<dbReference type="STRING" id="1817772.A2527_06690"/>
<dbReference type="InterPro" id="IPR016786">
    <property type="entry name" value="YdeI_bac"/>
</dbReference>
<evidence type="ECO:0000259" key="1">
    <source>
        <dbReference type="Pfam" id="PF08818"/>
    </source>
</evidence>
<evidence type="ECO:0000313" key="2">
    <source>
        <dbReference type="EMBL" id="OGG95512.1"/>
    </source>
</evidence>
<organism evidence="2 3">
    <name type="scientific">Candidatus Lambdaproteobacteria bacterium RIFOXYD2_FULL_50_16</name>
    <dbReference type="NCBI Taxonomy" id="1817772"/>
    <lineage>
        <taxon>Bacteria</taxon>
        <taxon>Pseudomonadati</taxon>
        <taxon>Pseudomonadota</taxon>
        <taxon>Candidatus Lambdaproteobacteria</taxon>
    </lineage>
</organism>
<name>A0A1F6GBM5_9PROT</name>
<proteinExistence type="predicted"/>
<dbReference type="Pfam" id="PF08818">
    <property type="entry name" value="DUF1801"/>
    <property type="match status" value="1"/>
</dbReference>